<protein>
    <submittedName>
        <fullName evidence="3">Cell wall anchor protein</fullName>
    </submittedName>
</protein>
<dbReference type="EMBL" id="SJJR01000007">
    <property type="protein sequence ID" value="TCB97329.1"/>
    <property type="molecule type" value="Genomic_DNA"/>
</dbReference>
<dbReference type="Gene3D" id="1.50.10.20">
    <property type="match status" value="1"/>
</dbReference>
<dbReference type="Proteomes" id="UP000292274">
    <property type="component" value="Unassembled WGS sequence"/>
</dbReference>
<evidence type="ECO:0000313" key="4">
    <source>
        <dbReference type="Proteomes" id="UP000292274"/>
    </source>
</evidence>
<feature type="compositionally biased region" description="Polar residues" evidence="1">
    <location>
        <begin position="175"/>
        <end position="189"/>
    </location>
</feature>
<dbReference type="AlphaFoldDB" id="A0A4R0GNU8"/>
<accession>A0A4R0GNU8</accession>
<feature type="region of interest" description="Disordered" evidence="1">
    <location>
        <begin position="388"/>
        <end position="472"/>
    </location>
</feature>
<keyword evidence="4" id="KW-1185">Reference proteome</keyword>
<dbReference type="InterPro" id="IPR008930">
    <property type="entry name" value="Terpenoid_cyclase/PrenylTrfase"/>
</dbReference>
<evidence type="ECO:0000313" key="3">
    <source>
        <dbReference type="EMBL" id="TCB97329.1"/>
    </source>
</evidence>
<dbReference type="OrthoDB" id="4842970at2"/>
<organism evidence="3 4">
    <name type="scientific">Micromonospora zingiberis</name>
    <dbReference type="NCBI Taxonomy" id="2053011"/>
    <lineage>
        <taxon>Bacteria</taxon>
        <taxon>Bacillati</taxon>
        <taxon>Actinomycetota</taxon>
        <taxon>Actinomycetes</taxon>
        <taxon>Micromonosporales</taxon>
        <taxon>Micromonosporaceae</taxon>
        <taxon>Micromonospora</taxon>
    </lineage>
</organism>
<feature type="compositionally biased region" description="Low complexity" evidence="1">
    <location>
        <begin position="392"/>
        <end position="401"/>
    </location>
</feature>
<sequence length="507" mass="49898">MPPPVPSGAFTDRSAKGTPLPTFALRRVGAVTATALVVLAATPLGVGAAPSPTHAVAARDAATWLAGEYADGVLPGPFTPEDWGLSIDGVIALTAAGVAGATRQAATAQIAAHVRSYNSYDDWGIEGFTDGGATAKLLYVASAAGADPTDFGGWDLRAETLTLLSGTGTGHQHGRITSRTTEATGPDPSNTFDQSFAVLGLARSGGTPQEAVDFLIRQQCTAGGFRLYPDADGAPSASCDAQGNATLDVDSTAMAVQALLAAGATAADEAAQRGADWLVAQQRADGSFGGSGPTSGANSNSTGLAGQALAAAGRDAEAARAAAALAALQLTAANAGAAAADAGAIAYASDALTEAVRDGIAENFRDQWRRATAQALLGLAQIPLGRIGLDLPPSGEPTASPTGPPTPTAPPSPTRSPTPTAVPTLTVSPTPSTSPTGGPTPSAVPSTPTPTPTVTAPTPTSSATSPAAGGPGRLPTTGVAIGGYVLTALLLLGGGAVLLVLGRRRAT</sequence>
<feature type="compositionally biased region" description="Low complexity" evidence="1">
    <location>
        <begin position="417"/>
        <end position="468"/>
    </location>
</feature>
<gene>
    <name evidence="3" type="ORF">E0H26_12875</name>
</gene>
<comment type="caution">
    <text evidence="3">The sequence shown here is derived from an EMBL/GenBank/DDBJ whole genome shotgun (WGS) entry which is preliminary data.</text>
</comment>
<keyword evidence="2" id="KW-0472">Membrane</keyword>
<evidence type="ECO:0000256" key="1">
    <source>
        <dbReference type="SAM" id="MobiDB-lite"/>
    </source>
</evidence>
<evidence type="ECO:0000256" key="2">
    <source>
        <dbReference type="SAM" id="Phobius"/>
    </source>
</evidence>
<proteinExistence type="predicted"/>
<keyword evidence="2" id="KW-1133">Transmembrane helix</keyword>
<reference evidence="3 4" key="1">
    <citation type="submission" date="2019-02" db="EMBL/GenBank/DDBJ databases">
        <title>Jishengella sp. nov., isolated from a root of Zingiber montanum.</title>
        <authorList>
            <person name="Kuncharoen N."/>
            <person name="Kudo T."/>
            <person name="Masahiro Y."/>
            <person name="Ohkuma M."/>
            <person name="Tanasupawat S."/>
        </authorList>
    </citation>
    <scope>NUCLEOTIDE SEQUENCE [LARGE SCALE GENOMIC DNA]</scope>
    <source>
        <strain evidence="3 4">PLAI 1-1</strain>
    </source>
</reference>
<name>A0A4R0GNU8_9ACTN</name>
<feature type="compositionally biased region" description="Pro residues" evidence="1">
    <location>
        <begin position="402"/>
        <end position="416"/>
    </location>
</feature>
<feature type="transmembrane region" description="Helical" evidence="2">
    <location>
        <begin position="481"/>
        <end position="501"/>
    </location>
</feature>
<dbReference type="SUPFAM" id="SSF48239">
    <property type="entry name" value="Terpenoid cyclases/Protein prenyltransferases"/>
    <property type="match status" value="1"/>
</dbReference>
<keyword evidence="2" id="KW-0812">Transmembrane</keyword>
<feature type="region of interest" description="Disordered" evidence="1">
    <location>
        <begin position="167"/>
        <end position="189"/>
    </location>
</feature>